<evidence type="ECO:0000259" key="9">
    <source>
        <dbReference type="PROSITE" id="PS50850"/>
    </source>
</evidence>
<keyword evidence="11" id="KW-1185">Reference proteome</keyword>
<proteinExistence type="inferred from homology"/>
<dbReference type="OrthoDB" id="9814303at2"/>
<dbReference type="CDD" id="cd17320">
    <property type="entry name" value="MFS_MdfA_MDR_like"/>
    <property type="match status" value="1"/>
</dbReference>
<name>A0A512PBU6_9CELL</name>
<dbReference type="PROSITE" id="PS50850">
    <property type="entry name" value="MFS"/>
    <property type="match status" value="1"/>
</dbReference>
<dbReference type="InterPro" id="IPR036259">
    <property type="entry name" value="MFS_trans_sf"/>
</dbReference>
<dbReference type="Pfam" id="PF07690">
    <property type="entry name" value="MFS_1"/>
    <property type="match status" value="1"/>
</dbReference>
<gene>
    <name evidence="10" type="ORF">CSO01_14060</name>
</gene>
<feature type="transmembrane region" description="Helical" evidence="8">
    <location>
        <begin position="81"/>
        <end position="101"/>
    </location>
</feature>
<sequence length="416" mass="42218">MRARDLASPTRVTAALVGTLALQSAVPPFATDMYTPAFPQVTADLATQASLVGLTLTAFFLGLGAGQLIGGPLSDQRGRRMPIILGGLVCTIGAVGCALAPSIGLLVAARVVQGLGGGIASAVARAVLVDVARGDQLARLMAVLMALGGLAPMIAPVAGAGVLTVGTWRTVFWALVALGLLMTVTAVRWIPETLPPSRRHAGGLGRSVARFGEVLRIRPFVGYMLTSSFSAFSMMAYVANATYVLQVQKGMGTFPYALFFASTALAQVLLSLVNARLVGRFRPRRLILVGLSASTTAVLALTLGVLVWDTPLVLTCAGFLVLMAAQAFIFGNAGALAAGQATHMAGSASAVQGVVQALAMALAAPLASAGGGATAVPMVLVMLVGVIGSWVACGIVVPRPAAIPAAAPHDSAEASR</sequence>
<dbReference type="InterPro" id="IPR020846">
    <property type="entry name" value="MFS_dom"/>
</dbReference>
<evidence type="ECO:0000256" key="1">
    <source>
        <dbReference type="ARBA" id="ARBA00004651"/>
    </source>
</evidence>
<evidence type="ECO:0000256" key="4">
    <source>
        <dbReference type="ARBA" id="ARBA00022475"/>
    </source>
</evidence>
<dbReference type="AlphaFoldDB" id="A0A512PBU6"/>
<dbReference type="PANTHER" id="PTHR23502:SF132">
    <property type="entry name" value="POLYAMINE TRANSPORTER 2-RELATED"/>
    <property type="match status" value="1"/>
</dbReference>
<evidence type="ECO:0000256" key="8">
    <source>
        <dbReference type="SAM" id="Phobius"/>
    </source>
</evidence>
<keyword evidence="5 8" id="KW-0812">Transmembrane</keyword>
<keyword evidence="6 8" id="KW-1133">Transmembrane helix</keyword>
<organism evidence="10 11">
    <name type="scientific">Cellulomonas soli</name>
    <dbReference type="NCBI Taxonomy" id="931535"/>
    <lineage>
        <taxon>Bacteria</taxon>
        <taxon>Bacillati</taxon>
        <taxon>Actinomycetota</taxon>
        <taxon>Actinomycetes</taxon>
        <taxon>Micrococcales</taxon>
        <taxon>Cellulomonadaceae</taxon>
        <taxon>Cellulomonas</taxon>
    </lineage>
</organism>
<keyword evidence="3" id="KW-0813">Transport</keyword>
<feature type="transmembrane region" description="Helical" evidence="8">
    <location>
        <begin position="254"/>
        <end position="274"/>
    </location>
</feature>
<feature type="transmembrane region" description="Helical" evidence="8">
    <location>
        <begin position="49"/>
        <end position="69"/>
    </location>
</feature>
<protein>
    <submittedName>
        <fullName evidence="10">Bcr/CflA family drug resistance efflux transporter</fullName>
    </submittedName>
</protein>
<feature type="transmembrane region" description="Helical" evidence="8">
    <location>
        <begin position="286"/>
        <end position="306"/>
    </location>
</feature>
<dbReference type="InterPro" id="IPR011701">
    <property type="entry name" value="MFS"/>
</dbReference>
<comment type="similarity">
    <text evidence="2">Belongs to the major facilitator superfamily. Bcr/CmlA family.</text>
</comment>
<feature type="domain" description="Major facilitator superfamily (MFS) profile" evidence="9">
    <location>
        <begin position="16"/>
        <end position="401"/>
    </location>
</feature>
<reference evidence="10 11" key="1">
    <citation type="submission" date="2019-07" db="EMBL/GenBank/DDBJ databases">
        <title>Whole genome shotgun sequence of Cellulomonas soli NBRC 109434.</title>
        <authorList>
            <person name="Hosoyama A."/>
            <person name="Uohara A."/>
            <person name="Ohji S."/>
            <person name="Ichikawa N."/>
        </authorList>
    </citation>
    <scope>NUCLEOTIDE SEQUENCE [LARGE SCALE GENOMIC DNA]</scope>
    <source>
        <strain evidence="10 11">NBRC 109434</strain>
    </source>
</reference>
<feature type="transmembrane region" description="Helical" evidence="8">
    <location>
        <begin position="312"/>
        <end position="338"/>
    </location>
</feature>
<feature type="transmembrane region" description="Helical" evidence="8">
    <location>
        <begin position="107"/>
        <end position="128"/>
    </location>
</feature>
<evidence type="ECO:0000313" key="11">
    <source>
        <dbReference type="Proteomes" id="UP000321798"/>
    </source>
</evidence>
<dbReference type="GO" id="GO:1990961">
    <property type="term" value="P:xenobiotic detoxification by transmembrane export across the plasma membrane"/>
    <property type="evidence" value="ECO:0007669"/>
    <property type="project" value="InterPro"/>
</dbReference>
<keyword evidence="7 8" id="KW-0472">Membrane</keyword>
<evidence type="ECO:0000256" key="6">
    <source>
        <dbReference type="ARBA" id="ARBA00022989"/>
    </source>
</evidence>
<dbReference type="EMBL" id="BKAL01000004">
    <property type="protein sequence ID" value="GEP68691.1"/>
    <property type="molecule type" value="Genomic_DNA"/>
</dbReference>
<dbReference type="Gene3D" id="1.20.1720.10">
    <property type="entry name" value="Multidrug resistance protein D"/>
    <property type="match status" value="1"/>
</dbReference>
<feature type="transmembrane region" description="Helical" evidence="8">
    <location>
        <begin position="220"/>
        <end position="239"/>
    </location>
</feature>
<dbReference type="PANTHER" id="PTHR23502">
    <property type="entry name" value="MAJOR FACILITATOR SUPERFAMILY"/>
    <property type="match status" value="1"/>
</dbReference>
<dbReference type="NCBIfam" id="TIGR00710">
    <property type="entry name" value="efflux_Bcr_CflA"/>
    <property type="match status" value="1"/>
</dbReference>
<feature type="transmembrane region" description="Helical" evidence="8">
    <location>
        <begin position="375"/>
        <end position="397"/>
    </location>
</feature>
<comment type="subcellular location">
    <subcellularLocation>
        <location evidence="1">Cell membrane</location>
        <topology evidence="1">Multi-pass membrane protein</topology>
    </subcellularLocation>
</comment>
<feature type="transmembrane region" description="Helical" evidence="8">
    <location>
        <begin position="171"/>
        <end position="190"/>
    </location>
</feature>
<dbReference type="GO" id="GO:0042910">
    <property type="term" value="F:xenobiotic transmembrane transporter activity"/>
    <property type="evidence" value="ECO:0007669"/>
    <property type="project" value="InterPro"/>
</dbReference>
<dbReference type="GO" id="GO:0005886">
    <property type="term" value="C:plasma membrane"/>
    <property type="evidence" value="ECO:0007669"/>
    <property type="project" value="UniProtKB-SubCell"/>
</dbReference>
<dbReference type="Proteomes" id="UP000321798">
    <property type="component" value="Unassembled WGS sequence"/>
</dbReference>
<evidence type="ECO:0000313" key="10">
    <source>
        <dbReference type="EMBL" id="GEP68691.1"/>
    </source>
</evidence>
<accession>A0A512PBU6</accession>
<evidence type="ECO:0000256" key="3">
    <source>
        <dbReference type="ARBA" id="ARBA00022448"/>
    </source>
</evidence>
<evidence type="ECO:0000256" key="2">
    <source>
        <dbReference type="ARBA" id="ARBA00006236"/>
    </source>
</evidence>
<feature type="transmembrane region" description="Helical" evidence="8">
    <location>
        <begin position="140"/>
        <end position="165"/>
    </location>
</feature>
<dbReference type="SUPFAM" id="SSF103473">
    <property type="entry name" value="MFS general substrate transporter"/>
    <property type="match status" value="1"/>
</dbReference>
<comment type="caution">
    <text evidence="10">The sequence shown here is derived from an EMBL/GenBank/DDBJ whole genome shotgun (WGS) entry which is preliminary data.</text>
</comment>
<evidence type="ECO:0000256" key="5">
    <source>
        <dbReference type="ARBA" id="ARBA00022692"/>
    </source>
</evidence>
<feature type="transmembrane region" description="Helical" evidence="8">
    <location>
        <begin position="350"/>
        <end position="369"/>
    </location>
</feature>
<keyword evidence="4" id="KW-1003">Cell membrane</keyword>
<evidence type="ECO:0000256" key="7">
    <source>
        <dbReference type="ARBA" id="ARBA00023136"/>
    </source>
</evidence>
<dbReference type="InterPro" id="IPR004812">
    <property type="entry name" value="Efflux_drug-R_Bcr/CmlA"/>
</dbReference>